<organism evidence="1 2">
    <name type="scientific">Suillus luteus UH-Slu-Lm8-n1</name>
    <dbReference type="NCBI Taxonomy" id="930992"/>
    <lineage>
        <taxon>Eukaryota</taxon>
        <taxon>Fungi</taxon>
        <taxon>Dikarya</taxon>
        <taxon>Basidiomycota</taxon>
        <taxon>Agaricomycotina</taxon>
        <taxon>Agaricomycetes</taxon>
        <taxon>Agaricomycetidae</taxon>
        <taxon>Boletales</taxon>
        <taxon>Suillineae</taxon>
        <taxon>Suillaceae</taxon>
        <taxon>Suillus</taxon>
    </lineage>
</organism>
<dbReference type="EMBL" id="KN835843">
    <property type="protein sequence ID" value="KIK33924.1"/>
    <property type="molecule type" value="Genomic_DNA"/>
</dbReference>
<evidence type="ECO:0000313" key="1">
    <source>
        <dbReference type="EMBL" id="KIK33924.1"/>
    </source>
</evidence>
<protein>
    <submittedName>
        <fullName evidence="1">Uncharacterized protein</fullName>
    </submittedName>
</protein>
<gene>
    <name evidence="1" type="ORF">CY34DRAFT_813286</name>
</gene>
<feature type="non-terminal residue" evidence="1">
    <location>
        <position position="49"/>
    </location>
</feature>
<keyword evidence="2" id="KW-1185">Reference proteome</keyword>
<reference evidence="2" key="2">
    <citation type="submission" date="2015-01" db="EMBL/GenBank/DDBJ databases">
        <title>Evolutionary Origins and Diversification of the Mycorrhizal Mutualists.</title>
        <authorList>
            <consortium name="DOE Joint Genome Institute"/>
            <consortium name="Mycorrhizal Genomics Consortium"/>
            <person name="Kohler A."/>
            <person name="Kuo A."/>
            <person name="Nagy L.G."/>
            <person name="Floudas D."/>
            <person name="Copeland A."/>
            <person name="Barry K.W."/>
            <person name="Cichocki N."/>
            <person name="Veneault-Fourrey C."/>
            <person name="LaButti K."/>
            <person name="Lindquist E.A."/>
            <person name="Lipzen A."/>
            <person name="Lundell T."/>
            <person name="Morin E."/>
            <person name="Murat C."/>
            <person name="Riley R."/>
            <person name="Ohm R."/>
            <person name="Sun H."/>
            <person name="Tunlid A."/>
            <person name="Henrissat B."/>
            <person name="Grigoriev I.V."/>
            <person name="Hibbett D.S."/>
            <person name="Martin F."/>
        </authorList>
    </citation>
    <scope>NUCLEOTIDE SEQUENCE [LARGE SCALE GENOMIC DNA]</scope>
    <source>
        <strain evidence="2">UH-Slu-Lm8-n1</strain>
    </source>
</reference>
<accession>A0A0D0A6Y9</accession>
<evidence type="ECO:0000313" key="2">
    <source>
        <dbReference type="Proteomes" id="UP000054485"/>
    </source>
</evidence>
<dbReference type="HOGENOM" id="CLU_3147354_0_0_1"/>
<sequence>VGNIWFNQVHWRVPWQTRQARTHHNQTSGFEAKELQICAASRGEQSGTS</sequence>
<reference evidence="1 2" key="1">
    <citation type="submission" date="2014-04" db="EMBL/GenBank/DDBJ databases">
        <authorList>
            <consortium name="DOE Joint Genome Institute"/>
            <person name="Kuo A."/>
            <person name="Ruytinx J."/>
            <person name="Rineau F."/>
            <person name="Colpaert J."/>
            <person name="Kohler A."/>
            <person name="Nagy L.G."/>
            <person name="Floudas D."/>
            <person name="Copeland A."/>
            <person name="Barry K.W."/>
            <person name="Cichocki N."/>
            <person name="Veneault-Fourrey C."/>
            <person name="LaButti K."/>
            <person name="Lindquist E.A."/>
            <person name="Lipzen A."/>
            <person name="Lundell T."/>
            <person name="Morin E."/>
            <person name="Murat C."/>
            <person name="Sun H."/>
            <person name="Tunlid A."/>
            <person name="Henrissat B."/>
            <person name="Grigoriev I.V."/>
            <person name="Hibbett D.S."/>
            <person name="Martin F."/>
            <person name="Nordberg H.P."/>
            <person name="Cantor M.N."/>
            <person name="Hua S.X."/>
        </authorList>
    </citation>
    <scope>NUCLEOTIDE SEQUENCE [LARGE SCALE GENOMIC DNA]</scope>
    <source>
        <strain evidence="1 2">UH-Slu-Lm8-n1</strain>
    </source>
</reference>
<dbReference type="Proteomes" id="UP000054485">
    <property type="component" value="Unassembled WGS sequence"/>
</dbReference>
<dbReference type="InParanoid" id="A0A0D0A6Y9"/>
<name>A0A0D0A6Y9_9AGAM</name>
<dbReference type="AlphaFoldDB" id="A0A0D0A6Y9"/>
<proteinExistence type="predicted"/>